<evidence type="ECO:0000313" key="2">
    <source>
        <dbReference type="Proteomes" id="UP000005859"/>
    </source>
</evidence>
<evidence type="ECO:0000313" key="1">
    <source>
        <dbReference type="EMBL" id="AER47410.1"/>
    </source>
</evidence>
<protein>
    <submittedName>
        <fullName evidence="1">Uncharacterized protein</fullName>
    </submittedName>
</protein>
<dbReference type="GeneID" id="18559907"/>
<dbReference type="Proteomes" id="UP000005859">
    <property type="component" value="Segment"/>
</dbReference>
<sequence length="67" mass="7636">MTFREDTADQGRHHLGFPRTSVEFIAWLVTLDGRCEMCGFVFGHAIDCLWRRRGNRNSAAIGIEVNP</sequence>
<accession>G8I3W6</accession>
<reference evidence="1 2" key="1">
    <citation type="journal article" date="2012" name="J. Virol.">
        <title>Complete Genome Sequences of 138 Mycobacteriophages.</title>
        <authorList>
            <consortium name="the Science Education Alliance Phage Hunters Advancing Genomics and Evolutionary Science Program"/>
            <consortium name="the KwaZulu-Natal Research Institute for Tuberculosis and HIV Mycobacterial Genetics Course Students"/>
            <consortium name="the Phage Hunters Integrating Research and Education Program"/>
            <person name="Hatfull G.F."/>
        </authorList>
    </citation>
    <scope>NUCLEOTIDE SEQUENCE [LARGE SCALE GENOMIC DNA]</scope>
</reference>
<gene>
    <name evidence="1" type="primary">86</name>
    <name evidence="1" type="ORF">GADJET_86</name>
</gene>
<dbReference type="RefSeq" id="YP_009011317.1">
    <property type="nucleotide sequence ID" value="NC_023686.1"/>
</dbReference>
<organism evidence="1 2">
    <name type="scientific">Mycobacterium phage Gadjet</name>
    <dbReference type="NCBI Taxonomy" id="1089122"/>
    <lineage>
        <taxon>Viruses</taxon>
        <taxon>Duplodnaviria</taxon>
        <taxon>Heunggongvirae</taxon>
        <taxon>Uroviricota</taxon>
        <taxon>Caudoviricetes</taxon>
        <taxon>Bclasvirinae</taxon>
        <taxon>Pipefishvirus</taxon>
        <taxon>Pipefishvirus gadjet</taxon>
    </lineage>
</organism>
<proteinExistence type="predicted"/>
<name>G8I3W6_9CAUD</name>
<dbReference type="EMBL" id="JN698992">
    <property type="protein sequence ID" value="AER47410.1"/>
    <property type="molecule type" value="Genomic_DNA"/>
</dbReference>
<dbReference type="KEGG" id="vg:18559907"/>
<keyword evidence="2" id="KW-1185">Reference proteome</keyword>